<sequence>MNLIKETLHNYMNQLDKHQYFNGSVLVGYKGEVLFSKGYGQASYQYQIPSTSTTKYRVGSLTKAFTAMAILILHEQGKLSIEDTIDAFLPEYKHGHKISIENLVMQTSGIPNFTSAPDYWTHKMRLPNTLENIISEIVEMELDFEPGVEMDYSNSNYHLLTFIVEKASGQTYAKFIEDHIINVIGLKNTGVDNGRTIVPNLATGHTIQEEIIHTEFIDMSFPLGTYGIYSTVEDLYVWSQALLSNKLVDAQLQAKMFHANGMPYSYGWFVEEEGEIVSHFGDINGFVNHFTIFVEEELTVIVLSNLNITPVTHISETLANIVLGKPYVEMEDFNRIEKPLSLELLTGDYAPVKVDYSNGRLFATIPKMYGVPYRFGLTPVNATNTTIVCKSEFINDTYTFEIDESGEPLLVKVKNCAGVETNYTFLERNRR</sequence>
<keyword evidence="4" id="KW-0378">Hydrolase</keyword>
<organism evidence="4 5">
    <name type="scientific">Robertmurraya mangrovi</name>
    <dbReference type="NCBI Taxonomy" id="3098077"/>
    <lineage>
        <taxon>Bacteria</taxon>
        <taxon>Bacillati</taxon>
        <taxon>Bacillota</taxon>
        <taxon>Bacilli</taxon>
        <taxon>Bacillales</taxon>
        <taxon>Bacillaceae</taxon>
        <taxon>Robertmurraya</taxon>
    </lineage>
</organism>
<reference evidence="4 5" key="1">
    <citation type="submission" date="2023-11" db="EMBL/GenBank/DDBJ databases">
        <title>Bacillus jintuensis, isolated from a mudflat on the Beibu Gulf coast.</title>
        <authorList>
            <person name="Li M."/>
        </authorList>
    </citation>
    <scope>NUCLEOTIDE SEQUENCE [LARGE SCALE GENOMIC DNA]</scope>
    <source>
        <strain evidence="4 5">31A1R</strain>
    </source>
</reference>
<protein>
    <submittedName>
        <fullName evidence="4">Serine hydrolase domain-containing protein</fullName>
        <ecNumber evidence="4">3.1.1.103</ecNumber>
    </submittedName>
</protein>
<evidence type="ECO:0000256" key="1">
    <source>
        <dbReference type="ARBA" id="ARBA00004370"/>
    </source>
</evidence>
<dbReference type="GO" id="GO:0016787">
    <property type="term" value="F:hydrolase activity"/>
    <property type="evidence" value="ECO:0007669"/>
    <property type="project" value="UniProtKB-KW"/>
</dbReference>
<evidence type="ECO:0000259" key="3">
    <source>
        <dbReference type="Pfam" id="PF00144"/>
    </source>
</evidence>
<keyword evidence="5" id="KW-1185">Reference proteome</keyword>
<gene>
    <name evidence="4" type="ORF">SM124_06685</name>
</gene>
<name>A0ABU5IWB7_9BACI</name>
<accession>A0ABU5IWB7</accession>
<dbReference type="InterPro" id="IPR012338">
    <property type="entry name" value="Beta-lactam/transpept-like"/>
</dbReference>
<evidence type="ECO:0000313" key="5">
    <source>
        <dbReference type="Proteomes" id="UP001290455"/>
    </source>
</evidence>
<dbReference type="SUPFAM" id="SSF56601">
    <property type="entry name" value="beta-lactamase/transpeptidase-like"/>
    <property type="match status" value="1"/>
</dbReference>
<dbReference type="InterPro" id="IPR050491">
    <property type="entry name" value="AmpC-like"/>
</dbReference>
<dbReference type="InterPro" id="IPR001466">
    <property type="entry name" value="Beta-lactam-related"/>
</dbReference>
<comment type="caution">
    <text evidence="4">The sequence shown here is derived from an EMBL/GenBank/DDBJ whole genome shotgun (WGS) entry which is preliminary data.</text>
</comment>
<dbReference type="EMBL" id="JAXOFX010000003">
    <property type="protein sequence ID" value="MDZ5471431.1"/>
    <property type="molecule type" value="Genomic_DNA"/>
</dbReference>
<evidence type="ECO:0000256" key="2">
    <source>
        <dbReference type="ARBA" id="ARBA00023136"/>
    </source>
</evidence>
<dbReference type="RefSeq" id="WP_322445726.1">
    <property type="nucleotide sequence ID" value="NZ_JAXOFX010000003.1"/>
</dbReference>
<comment type="subcellular location">
    <subcellularLocation>
        <location evidence="1">Membrane</location>
    </subcellularLocation>
</comment>
<dbReference type="PANTHER" id="PTHR46825:SF11">
    <property type="entry name" value="PENICILLIN-BINDING PROTEIN 4"/>
    <property type="match status" value="1"/>
</dbReference>
<keyword evidence="2" id="KW-0472">Membrane</keyword>
<dbReference type="EC" id="3.1.1.103" evidence="4"/>
<dbReference type="Proteomes" id="UP001290455">
    <property type="component" value="Unassembled WGS sequence"/>
</dbReference>
<proteinExistence type="predicted"/>
<dbReference type="Gene3D" id="3.40.710.10">
    <property type="entry name" value="DD-peptidase/beta-lactamase superfamily"/>
    <property type="match status" value="1"/>
</dbReference>
<dbReference type="Pfam" id="PF00144">
    <property type="entry name" value="Beta-lactamase"/>
    <property type="match status" value="1"/>
</dbReference>
<dbReference type="PANTHER" id="PTHR46825">
    <property type="entry name" value="D-ALANYL-D-ALANINE-CARBOXYPEPTIDASE/ENDOPEPTIDASE AMPH"/>
    <property type="match status" value="1"/>
</dbReference>
<feature type="domain" description="Beta-lactamase-related" evidence="3">
    <location>
        <begin position="15"/>
        <end position="311"/>
    </location>
</feature>
<evidence type="ECO:0000313" key="4">
    <source>
        <dbReference type="EMBL" id="MDZ5471431.1"/>
    </source>
</evidence>